<evidence type="ECO:0000256" key="1">
    <source>
        <dbReference type="SAM" id="Phobius"/>
    </source>
</evidence>
<sequence>MFRLVAIFVYLGSIIAVLLTGGLISSVLALYPVSHLSSFGPVVPAVSQTHAAWLPAAPMMGWAVAAVSVFAGGLLWRSQRAVTCKLQVALLIGALNYFFALFFTTTLLVAYFYLPKVANAA</sequence>
<feature type="transmembrane region" description="Helical" evidence="1">
    <location>
        <begin position="51"/>
        <end position="76"/>
    </location>
</feature>
<name>A0ABU7WBI2_9GAMM</name>
<keyword evidence="1" id="KW-1133">Transmembrane helix</keyword>
<feature type="transmembrane region" description="Helical" evidence="1">
    <location>
        <begin position="88"/>
        <end position="114"/>
    </location>
</feature>
<organism evidence="2 3">
    <name type="scientific">Luteimonas flava</name>
    <dbReference type="NCBI Taxonomy" id="3115822"/>
    <lineage>
        <taxon>Bacteria</taxon>
        <taxon>Pseudomonadati</taxon>
        <taxon>Pseudomonadota</taxon>
        <taxon>Gammaproteobacteria</taxon>
        <taxon>Lysobacterales</taxon>
        <taxon>Lysobacteraceae</taxon>
        <taxon>Luteimonas</taxon>
    </lineage>
</organism>
<evidence type="ECO:0000313" key="2">
    <source>
        <dbReference type="EMBL" id="MEF3081097.1"/>
    </source>
</evidence>
<keyword evidence="1" id="KW-0472">Membrane</keyword>
<reference evidence="2 3" key="1">
    <citation type="submission" date="2024-01" db="EMBL/GenBank/DDBJ databases">
        <title>Novel species of the genus Luteimonas isolated from rivers.</title>
        <authorList>
            <person name="Lu H."/>
        </authorList>
    </citation>
    <scope>NUCLEOTIDE SEQUENCE [LARGE SCALE GENOMIC DNA]</scope>
    <source>
        <strain evidence="2 3">SMYT11W</strain>
    </source>
</reference>
<evidence type="ECO:0000313" key="3">
    <source>
        <dbReference type="Proteomes" id="UP001358324"/>
    </source>
</evidence>
<proteinExistence type="predicted"/>
<protein>
    <submittedName>
        <fullName evidence="2">Uncharacterized protein</fullName>
    </submittedName>
</protein>
<dbReference type="EMBL" id="JAZHBM010000001">
    <property type="protein sequence ID" value="MEF3081097.1"/>
    <property type="molecule type" value="Genomic_DNA"/>
</dbReference>
<comment type="caution">
    <text evidence="2">The sequence shown here is derived from an EMBL/GenBank/DDBJ whole genome shotgun (WGS) entry which is preliminary data.</text>
</comment>
<keyword evidence="1" id="KW-0812">Transmembrane</keyword>
<feature type="transmembrane region" description="Helical" evidence="1">
    <location>
        <begin position="7"/>
        <end position="31"/>
    </location>
</feature>
<accession>A0ABU7WBI2</accession>
<dbReference type="RefSeq" id="WP_332076848.1">
    <property type="nucleotide sequence ID" value="NZ_JAZHBM010000001.1"/>
</dbReference>
<dbReference type="Proteomes" id="UP001358324">
    <property type="component" value="Unassembled WGS sequence"/>
</dbReference>
<gene>
    <name evidence="2" type="ORF">V3391_02555</name>
</gene>
<keyword evidence="3" id="KW-1185">Reference proteome</keyword>